<protein>
    <submittedName>
        <fullName evidence="1">Uncharacterized protein</fullName>
    </submittedName>
</protein>
<reference evidence="1" key="1">
    <citation type="journal article" date="2020" name="Nature">
        <title>Giant virus diversity and host interactions through global metagenomics.</title>
        <authorList>
            <person name="Schulz F."/>
            <person name="Roux S."/>
            <person name="Paez-Espino D."/>
            <person name="Jungbluth S."/>
            <person name="Walsh D.A."/>
            <person name="Denef V.J."/>
            <person name="McMahon K.D."/>
            <person name="Konstantinidis K.T."/>
            <person name="Eloe-Fadrosh E.A."/>
            <person name="Kyrpides N.C."/>
            <person name="Woyke T."/>
        </authorList>
    </citation>
    <scope>NUCLEOTIDE SEQUENCE</scope>
    <source>
        <strain evidence="1">GVMAG-M-3300023174-137</strain>
    </source>
</reference>
<organism evidence="1">
    <name type="scientific">viral metagenome</name>
    <dbReference type="NCBI Taxonomy" id="1070528"/>
    <lineage>
        <taxon>unclassified sequences</taxon>
        <taxon>metagenomes</taxon>
        <taxon>organismal metagenomes</taxon>
    </lineage>
</organism>
<dbReference type="EMBL" id="MN739582">
    <property type="protein sequence ID" value="QHT14410.1"/>
    <property type="molecule type" value="Genomic_DNA"/>
</dbReference>
<accession>A0A6C0DDJ5</accession>
<sequence>MPCFDANGFATLSIGTLLQYQTWWGTFERIQAYDINVSTLRKAGNMSLTYYTYMTMEERNEYTNGRMLHISRYPDSNWNPVEKN</sequence>
<proteinExistence type="predicted"/>
<name>A0A6C0DDJ5_9ZZZZ</name>
<evidence type="ECO:0000313" key="1">
    <source>
        <dbReference type="EMBL" id="QHT14410.1"/>
    </source>
</evidence>
<dbReference type="AlphaFoldDB" id="A0A6C0DDJ5"/>